<dbReference type="EMBL" id="CAJZBQ010000005">
    <property type="protein sequence ID" value="CAG9312089.1"/>
    <property type="molecule type" value="Genomic_DNA"/>
</dbReference>
<organism evidence="1 2">
    <name type="scientific">Blepharisma stoltei</name>
    <dbReference type="NCBI Taxonomy" id="1481888"/>
    <lineage>
        <taxon>Eukaryota</taxon>
        <taxon>Sar</taxon>
        <taxon>Alveolata</taxon>
        <taxon>Ciliophora</taxon>
        <taxon>Postciliodesmatophora</taxon>
        <taxon>Heterotrichea</taxon>
        <taxon>Heterotrichida</taxon>
        <taxon>Blepharismidae</taxon>
        <taxon>Blepharisma</taxon>
    </lineage>
</organism>
<sequence length="74" mass="8395">MDKINLAATICKLQMNENEHWLNDEVLMQCADNLSVSIQLISHFFGISKEESDNFLKNIQCNSSSTNSISWSSQ</sequence>
<evidence type="ECO:0000313" key="1">
    <source>
        <dbReference type="EMBL" id="CAG9312089.1"/>
    </source>
</evidence>
<accession>A0AAU9ILN4</accession>
<keyword evidence="2" id="KW-1185">Reference proteome</keyword>
<dbReference type="AlphaFoldDB" id="A0AAU9ILN4"/>
<proteinExistence type="predicted"/>
<dbReference type="Proteomes" id="UP001162131">
    <property type="component" value="Unassembled WGS sequence"/>
</dbReference>
<reference evidence="1" key="1">
    <citation type="submission" date="2021-09" db="EMBL/GenBank/DDBJ databases">
        <authorList>
            <consortium name="AG Swart"/>
            <person name="Singh M."/>
            <person name="Singh A."/>
            <person name="Seah K."/>
            <person name="Emmerich C."/>
        </authorList>
    </citation>
    <scope>NUCLEOTIDE SEQUENCE</scope>
    <source>
        <strain evidence="1">ATCC30299</strain>
    </source>
</reference>
<evidence type="ECO:0000313" key="2">
    <source>
        <dbReference type="Proteomes" id="UP001162131"/>
    </source>
</evidence>
<name>A0AAU9ILN4_9CILI</name>
<protein>
    <submittedName>
        <fullName evidence="1">Uncharacterized protein</fullName>
    </submittedName>
</protein>
<comment type="caution">
    <text evidence="1">The sequence shown here is derived from an EMBL/GenBank/DDBJ whole genome shotgun (WGS) entry which is preliminary data.</text>
</comment>
<gene>
    <name evidence="1" type="ORF">BSTOLATCC_MIC5602</name>
</gene>